<dbReference type="PANTHER" id="PTHR12220:SF13">
    <property type="entry name" value="LARGE RIBOSOMAL SUBUNIT PROTEIN UL16M"/>
    <property type="match status" value="1"/>
</dbReference>
<evidence type="ECO:0000256" key="3">
    <source>
        <dbReference type="ARBA" id="ARBA00023274"/>
    </source>
</evidence>
<dbReference type="CDD" id="cd01433">
    <property type="entry name" value="Ribosomal_L16_L10e"/>
    <property type="match status" value="1"/>
</dbReference>
<protein>
    <submittedName>
        <fullName evidence="5">Ribosomal protein L16</fullName>
    </submittedName>
</protein>
<dbReference type="GO" id="GO:0003735">
    <property type="term" value="F:structural constituent of ribosome"/>
    <property type="evidence" value="ECO:0007669"/>
    <property type="project" value="InterPro"/>
</dbReference>
<evidence type="ECO:0000256" key="2">
    <source>
        <dbReference type="ARBA" id="ARBA00022980"/>
    </source>
</evidence>
<dbReference type="PROSITE" id="PS00701">
    <property type="entry name" value="RIBOSOMAL_L16_2"/>
    <property type="match status" value="1"/>
</dbReference>
<evidence type="ECO:0000313" key="5">
    <source>
        <dbReference type="EMBL" id="QOZ41723.1"/>
    </source>
</evidence>
<dbReference type="FunFam" id="3.90.1170.10:FF:000001">
    <property type="entry name" value="50S ribosomal protein L16"/>
    <property type="match status" value="1"/>
</dbReference>
<dbReference type="GO" id="GO:0006412">
    <property type="term" value="P:translation"/>
    <property type="evidence" value="ECO:0007669"/>
    <property type="project" value="InterPro"/>
</dbReference>
<sequence length="135" mass="15455">MLQPKNTKFRKFQKSRVKGIESNTNQLRFGQFGIKTTAAARIPARTIEAVRRVITRKFRRLGVIWIRVFPDISVTEKPAEVRMGKGKGSPQYWVCKVKRGTILFEFDGVTPQLAKQAARLADSKLPVKTRFITYS</sequence>
<proteinExistence type="inferred from homology"/>
<evidence type="ECO:0000256" key="1">
    <source>
        <dbReference type="ARBA" id="ARBA00008931"/>
    </source>
</evidence>
<dbReference type="HAMAP" id="MF_01342">
    <property type="entry name" value="Ribosomal_uL16"/>
    <property type="match status" value="1"/>
</dbReference>
<dbReference type="InterPro" id="IPR020798">
    <property type="entry name" value="Ribosomal_uL16_CS"/>
</dbReference>
<dbReference type="SUPFAM" id="SSF54686">
    <property type="entry name" value="Ribosomal protein L16p/L10e"/>
    <property type="match status" value="1"/>
</dbReference>
<dbReference type="GO" id="GO:1990904">
    <property type="term" value="C:ribonucleoprotein complex"/>
    <property type="evidence" value="ECO:0007669"/>
    <property type="project" value="UniProtKB-KW"/>
</dbReference>
<keyword evidence="2 4" id="KW-0689">Ribosomal protein</keyword>
<dbReference type="Pfam" id="PF00252">
    <property type="entry name" value="Ribosomal_L16"/>
    <property type="match status" value="1"/>
</dbReference>
<keyword evidence="5" id="KW-0496">Mitochondrion</keyword>
<name>A0A873HVZ6_PROWI</name>
<dbReference type="EMBL" id="MN794237">
    <property type="protein sequence ID" value="QOZ41723.1"/>
    <property type="molecule type" value="Genomic_DNA"/>
</dbReference>
<accession>A0A873HVZ6</accession>
<gene>
    <name evidence="5" type="primary">rpl16</name>
    <name evidence="5" type="ORF">DBVPGmt_019</name>
</gene>
<dbReference type="PRINTS" id="PR00060">
    <property type="entry name" value="RIBOSOMALL16"/>
</dbReference>
<organism evidence="5">
    <name type="scientific">Prototheca wickerhamii</name>
    <dbReference type="NCBI Taxonomy" id="3111"/>
    <lineage>
        <taxon>Eukaryota</taxon>
        <taxon>Viridiplantae</taxon>
        <taxon>Chlorophyta</taxon>
        <taxon>core chlorophytes</taxon>
        <taxon>Trebouxiophyceae</taxon>
        <taxon>Chlorellales</taxon>
        <taxon>Chlorellaceae</taxon>
        <taxon>Prototheca</taxon>
    </lineage>
</organism>
<dbReference type="AlphaFoldDB" id="A0A873HVZ6"/>
<dbReference type="InterPro" id="IPR047873">
    <property type="entry name" value="Ribosomal_uL16"/>
</dbReference>
<reference evidence="5" key="1">
    <citation type="journal article" name="Front. Plant Sci.">
        <title>Sequencing and Analysis of the Complete Organellar Genomes of Prototheca wickerhamii.</title>
        <authorList>
            <person name="Bakula Z."/>
            <person name="Gromadka R."/>
            <person name="Gawor J."/>
            <person name="Siedlecki P."/>
            <person name="Pomorski J.J."/>
            <person name="Maciszewski K."/>
            <person name="Gromadka A."/>
            <person name="Karnkowska A."/>
            <person name="Jagielski T."/>
        </authorList>
    </citation>
    <scope>NUCLEOTIDE SEQUENCE</scope>
    <source>
        <strain evidence="5">DBVPG</strain>
    </source>
</reference>
<dbReference type="GO" id="GO:0005840">
    <property type="term" value="C:ribosome"/>
    <property type="evidence" value="ECO:0007669"/>
    <property type="project" value="UniProtKB-KW"/>
</dbReference>
<geneLocation type="mitochondrion" evidence="5"/>
<dbReference type="PANTHER" id="PTHR12220">
    <property type="entry name" value="50S/60S RIBOSOMAL PROTEIN L16"/>
    <property type="match status" value="1"/>
</dbReference>
<evidence type="ECO:0000256" key="4">
    <source>
        <dbReference type="RuleBase" id="RU004413"/>
    </source>
</evidence>
<dbReference type="InterPro" id="IPR036920">
    <property type="entry name" value="Ribosomal_uL16_sf"/>
</dbReference>
<dbReference type="Gene3D" id="3.90.1170.10">
    <property type="entry name" value="Ribosomal protein L10e/L16"/>
    <property type="match status" value="1"/>
</dbReference>
<dbReference type="GO" id="GO:0019843">
    <property type="term" value="F:rRNA binding"/>
    <property type="evidence" value="ECO:0007669"/>
    <property type="project" value="InterPro"/>
</dbReference>
<keyword evidence="3 4" id="KW-0687">Ribonucleoprotein</keyword>
<dbReference type="InterPro" id="IPR016180">
    <property type="entry name" value="Ribosomal_uL16_dom"/>
</dbReference>
<dbReference type="InterPro" id="IPR000114">
    <property type="entry name" value="Ribosomal_uL16_bact-type"/>
</dbReference>
<dbReference type="PROSITE" id="PS00586">
    <property type="entry name" value="RIBOSOMAL_L16_1"/>
    <property type="match status" value="1"/>
</dbReference>
<dbReference type="NCBIfam" id="TIGR01164">
    <property type="entry name" value="rplP_bact"/>
    <property type="match status" value="1"/>
</dbReference>
<comment type="similarity">
    <text evidence="1 4">Belongs to the universal ribosomal protein uL16 family.</text>
</comment>